<evidence type="ECO:0000256" key="4">
    <source>
        <dbReference type="ARBA" id="ARBA00022605"/>
    </source>
</evidence>
<dbReference type="FunFam" id="3.20.20.70:FF:000037">
    <property type="entry name" value="Tryptophan synthase alpha chain"/>
    <property type="match status" value="1"/>
</dbReference>
<evidence type="ECO:0000256" key="2">
    <source>
        <dbReference type="ARBA" id="ARBA00004733"/>
    </source>
</evidence>
<evidence type="ECO:0000256" key="9">
    <source>
        <dbReference type="HAMAP-Rule" id="MF_00131"/>
    </source>
</evidence>
<keyword evidence="5 9" id="KW-0822">Tryptophan biosynthesis</keyword>
<evidence type="ECO:0000256" key="10">
    <source>
        <dbReference type="RuleBase" id="RU003662"/>
    </source>
</evidence>
<dbReference type="Proteomes" id="UP000295438">
    <property type="component" value="Unassembled WGS sequence"/>
</dbReference>
<comment type="pathway">
    <text evidence="2 9">Amino-acid biosynthesis; L-tryptophan biosynthesis; L-tryptophan from chorismate: step 5/5.</text>
</comment>
<keyword evidence="12" id="KW-1185">Reference proteome</keyword>
<dbReference type="EMBL" id="SMUW01000037">
    <property type="protein sequence ID" value="TDK41527.1"/>
    <property type="molecule type" value="Genomic_DNA"/>
</dbReference>
<keyword evidence="7 9" id="KW-0456">Lyase</keyword>
<dbReference type="GO" id="GO:0005829">
    <property type="term" value="C:cytosol"/>
    <property type="evidence" value="ECO:0007669"/>
    <property type="project" value="TreeGrafter"/>
</dbReference>
<evidence type="ECO:0000256" key="1">
    <source>
        <dbReference type="ARBA" id="ARBA00003365"/>
    </source>
</evidence>
<evidence type="ECO:0000256" key="5">
    <source>
        <dbReference type="ARBA" id="ARBA00022822"/>
    </source>
</evidence>
<evidence type="ECO:0000256" key="7">
    <source>
        <dbReference type="ARBA" id="ARBA00023239"/>
    </source>
</evidence>
<comment type="function">
    <text evidence="1 9">The alpha subunit is responsible for the aldol cleavage of indoleglycerol phosphate to indole and glyceraldehyde 3-phosphate.</text>
</comment>
<comment type="subunit">
    <text evidence="3 9">Tetramer of two alpha and two beta chains.</text>
</comment>
<dbReference type="EC" id="4.2.1.20" evidence="9"/>
<organism evidence="11 12">
    <name type="scientific">Algoriphagus formosus</name>
    <dbReference type="NCBI Taxonomy" id="2007308"/>
    <lineage>
        <taxon>Bacteria</taxon>
        <taxon>Pseudomonadati</taxon>
        <taxon>Bacteroidota</taxon>
        <taxon>Cytophagia</taxon>
        <taxon>Cytophagales</taxon>
        <taxon>Cyclobacteriaceae</taxon>
        <taxon>Algoriphagus</taxon>
    </lineage>
</organism>
<dbReference type="PROSITE" id="PS00167">
    <property type="entry name" value="TRP_SYNTHASE_ALPHA"/>
    <property type="match status" value="1"/>
</dbReference>
<evidence type="ECO:0000256" key="8">
    <source>
        <dbReference type="ARBA" id="ARBA00049047"/>
    </source>
</evidence>
<dbReference type="Pfam" id="PF00290">
    <property type="entry name" value="Trp_syntA"/>
    <property type="match status" value="1"/>
</dbReference>
<feature type="active site" description="Proton acceptor" evidence="9">
    <location>
        <position position="57"/>
    </location>
</feature>
<dbReference type="CDD" id="cd04724">
    <property type="entry name" value="Tryptophan_synthase_alpha"/>
    <property type="match status" value="1"/>
</dbReference>
<reference evidence="11 12" key="1">
    <citation type="submission" date="2019-03" db="EMBL/GenBank/DDBJ databases">
        <title>Algoriphagus aquimaris sp. nov., isolated form marine sediment in Pohang, Korea.</title>
        <authorList>
            <person name="Kim J."/>
            <person name="Yoon S.-H."/>
            <person name="Lee S.-S."/>
        </authorList>
    </citation>
    <scope>NUCLEOTIDE SEQUENCE [LARGE SCALE GENOMIC DNA]</scope>
    <source>
        <strain evidence="11 12">F21</strain>
    </source>
</reference>
<dbReference type="PANTHER" id="PTHR43406">
    <property type="entry name" value="TRYPTOPHAN SYNTHASE, ALPHA CHAIN"/>
    <property type="match status" value="1"/>
</dbReference>
<name>A0A4V3AQ61_9BACT</name>
<comment type="similarity">
    <text evidence="9 10">Belongs to the TrpA family.</text>
</comment>
<sequence length="258" mass="28939">MNRIHYLFNNKQERVLSIYFTAGFPHLEDTIPVMEAIQAGGADIIEIGVPYSDPIADGPTIQDSNKIALENGMSMKKLFEQLKGFRAKIHIPVVLMGYLNPIIQFGMEDFCKKCKEVGIDGLIVPDLPMQQYLDEFKSLFEEYGLVNTFLISPQTSEKRIREIDENTDGFIYMVSSHSITGAKSGISEEQVAYFKRVQDMNLKNPRLIGFGISDAETFTTASSYSHGAIIGSAFIKTVKDSKNLSEDIKNYLQSVLKN</sequence>
<accession>A0A4V3AQ61</accession>
<proteinExistence type="inferred from homology"/>
<gene>
    <name evidence="9" type="primary">trpA</name>
    <name evidence="11" type="ORF">E1898_16175</name>
</gene>
<dbReference type="InterPro" id="IPR011060">
    <property type="entry name" value="RibuloseP-bd_barrel"/>
</dbReference>
<dbReference type="InterPro" id="IPR002028">
    <property type="entry name" value="Trp_synthase_suA"/>
</dbReference>
<dbReference type="UniPathway" id="UPA00035">
    <property type="reaction ID" value="UER00044"/>
</dbReference>
<dbReference type="InterPro" id="IPR018204">
    <property type="entry name" value="Trp_synthase_alpha_AS"/>
</dbReference>
<comment type="catalytic activity">
    <reaction evidence="8 9">
        <text>(1S,2R)-1-C-(indol-3-yl)glycerol 3-phosphate + L-serine = D-glyceraldehyde 3-phosphate + L-tryptophan + H2O</text>
        <dbReference type="Rhea" id="RHEA:10532"/>
        <dbReference type="ChEBI" id="CHEBI:15377"/>
        <dbReference type="ChEBI" id="CHEBI:33384"/>
        <dbReference type="ChEBI" id="CHEBI:57912"/>
        <dbReference type="ChEBI" id="CHEBI:58866"/>
        <dbReference type="ChEBI" id="CHEBI:59776"/>
        <dbReference type="EC" id="4.2.1.20"/>
    </reaction>
</comment>
<evidence type="ECO:0000256" key="3">
    <source>
        <dbReference type="ARBA" id="ARBA00011270"/>
    </source>
</evidence>
<evidence type="ECO:0000313" key="11">
    <source>
        <dbReference type="EMBL" id="TDK41527.1"/>
    </source>
</evidence>
<dbReference type="SUPFAM" id="SSF51366">
    <property type="entry name" value="Ribulose-phoshate binding barrel"/>
    <property type="match status" value="1"/>
</dbReference>
<dbReference type="NCBIfam" id="TIGR00262">
    <property type="entry name" value="trpA"/>
    <property type="match status" value="1"/>
</dbReference>
<dbReference type="HAMAP" id="MF_00131">
    <property type="entry name" value="Trp_synth_alpha"/>
    <property type="match status" value="1"/>
</dbReference>
<feature type="active site" description="Proton acceptor" evidence="9">
    <location>
        <position position="46"/>
    </location>
</feature>
<dbReference type="GO" id="GO:0004834">
    <property type="term" value="F:tryptophan synthase activity"/>
    <property type="evidence" value="ECO:0007669"/>
    <property type="project" value="UniProtKB-UniRule"/>
</dbReference>
<evidence type="ECO:0000313" key="12">
    <source>
        <dbReference type="Proteomes" id="UP000295438"/>
    </source>
</evidence>
<dbReference type="InterPro" id="IPR013785">
    <property type="entry name" value="Aldolase_TIM"/>
</dbReference>
<protein>
    <recommendedName>
        <fullName evidence="9">Tryptophan synthase alpha chain</fullName>
        <ecNumber evidence="9">4.2.1.20</ecNumber>
    </recommendedName>
</protein>
<dbReference type="AlphaFoldDB" id="A0A4V3AQ61"/>
<dbReference type="RefSeq" id="WP_133391671.1">
    <property type="nucleotide sequence ID" value="NZ_SMUW01000037.1"/>
</dbReference>
<dbReference type="Gene3D" id="3.20.20.70">
    <property type="entry name" value="Aldolase class I"/>
    <property type="match status" value="1"/>
</dbReference>
<dbReference type="PANTHER" id="PTHR43406:SF1">
    <property type="entry name" value="TRYPTOPHAN SYNTHASE ALPHA CHAIN, CHLOROPLASTIC"/>
    <property type="match status" value="1"/>
</dbReference>
<evidence type="ECO:0000256" key="6">
    <source>
        <dbReference type="ARBA" id="ARBA00023141"/>
    </source>
</evidence>
<keyword evidence="4 9" id="KW-0028">Amino-acid biosynthesis</keyword>
<comment type="caution">
    <text evidence="11">The sequence shown here is derived from an EMBL/GenBank/DDBJ whole genome shotgun (WGS) entry which is preliminary data.</text>
</comment>
<keyword evidence="6 9" id="KW-0057">Aromatic amino acid biosynthesis</keyword>